<sequence length="243" mass="27405">MIPALKFTLKRWIIYSAITSLLLVILSYARSSGEDYSALYTVLVSFGLWALYTPRWFFPYYLAYRQQQHQNRHTVRLEGLSTHDTARFLYRPSLTMRITPLVCGLVSAILCMQIWSVLGDYQQAGDHDNTWLMLALAVSALVSLAMAVLFIRLWHVALSGPGAIVVGPDTITAPPGFMSVHTEQLRIQSIQQVECSKRTLRISGRGLVLTIRKDGMLNAAEFEKLANLLRIRKFQLSGSTPGW</sequence>
<proteinExistence type="predicted"/>
<name>A0A1N6SFA5_9GAMM</name>
<feature type="transmembrane region" description="Helical" evidence="1">
    <location>
        <begin position="12"/>
        <end position="31"/>
    </location>
</feature>
<evidence type="ECO:0000313" key="2">
    <source>
        <dbReference type="EMBL" id="SIQ39845.1"/>
    </source>
</evidence>
<feature type="transmembrane region" description="Helical" evidence="1">
    <location>
        <begin position="130"/>
        <end position="151"/>
    </location>
</feature>
<keyword evidence="1" id="KW-0812">Transmembrane</keyword>
<keyword evidence="3" id="KW-1185">Reference proteome</keyword>
<dbReference type="EMBL" id="FTMN01000004">
    <property type="protein sequence ID" value="SIQ39845.1"/>
    <property type="molecule type" value="Genomic_DNA"/>
</dbReference>
<evidence type="ECO:0000313" key="3">
    <source>
        <dbReference type="Proteomes" id="UP000186895"/>
    </source>
</evidence>
<keyword evidence="1" id="KW-0472">Membrane</keyword>
<reference evidence="2 3" key="1">
    <citation type="submission" date="2017-01" db="EMBL/GenBank/DDBJ databases">
        <authorList>
            <person name="Mah S.A."/>
            <person name="Swanson W.J."/>
            <person name="Moy G.W."/>
            <person name="Vacquier V.D."/>
        </authorList>
    </citation>
    <scope>NUCLEOTIDE SEQUENCE [LARGE SCALE GENOMIC DNA]</scope>
    <source>
        <strain evidence="2 3">DSM 7027</strain>
    </source>
</reference>
<feature type="transmembrane region" description="Helical" evidence="1">
    <location>
        <begin position="98"/>
        <end position="118"/>
    </location>
</feature>
<protein>
    <submittedName>
        <fullName evidence="2">Uncharacterized protein</fullName>
    </submittedName>
</protein>
<organism evidence="2 3">
    <name type="scientific">Marinobacterium stanieri</name>
    <dbReference type="NCBI Taxonomy" id="49186"/>
    <lineage>
        <taxon>Bacteria</taxon>
        <taxon>Pseudomonadati</taxon>
        <taxon>Pseudomonadota</taxon>
        <taxon>Gammaproteobacteria</taxon>
        <taxon>Oceanospirillales</taxon>
        <taxon>Oceanospirillaceae</taxon>
        <taxon>Marinobacterium</taxon>
    </lineage>
</organism>
<gene>
    <name evidence="2" type="ORF">SAMN05421647_104239</name>
</gene>
<accession>A0A1N6SFA5</accession>
<dbReference type="AlphaFoldDB" id="A0A1N6SFA5"/>
<evidence type="ECO:0000256" key="1">
    <source>
        <dbReference type="SAM" id="Phobius"/>
    </source>
</evidence>
<feature type="transmembrane region" description="Helical" evidence="1">
    <location>
        <begin position="37"/>
        <end position="58"/>
    </location>
</feature>
<dbReference type="Proteomes" id="UP000186895">
    <property type="component" value="Unassembled WGS sequence"/>
</dbReference>
<keyword evidence="1" id="KW-1133">Transmembrane helix</keyword>